<dbReference type="SUPFAM" id="SSF69318">
    <property type="entry name" value="Integrin alpha N-terminal domain"/>
    <property type="match status" value="1"/>
</dbReference>
<accession>U7QI74</accession>
<dbReference type="Gene3D" id="2.130.10.130">
    <property type="entry name" value="Integrin alpha, N-terminal"/>
    <property type="match status" value="1"/>
</dbReference>
<keyword evidence="4" id="KW-1185">Reference proteome</keyword>
<dbReference type="GO" id="GO:0004222">
    <property type="term" value="F:metalloendopeptidase activity"/>
    <property type="evidence" value="ECO:0007669"/>
    <property type="project" value="TreeGrafter"/>
</dbReference>
<feature type="domain" description="M23ase beta-sheet core" evidence="2">
    <location>
        <begin position="481"/>
        <end position="574"/>
    </location>
</feature>
<keyword evidence="1" id="KW-0732">Signal</keyword>
<organism evidence="3 4">
    <name type="scientific">Lyngbya aestuarii BL J</name>
    <dbReference type="NCBI Taxonomy" id="1348334"/>
    <lineage>
        <taxon>Bacteria</taxon>
        <taxon>Bacillati</taxon>
        <taxon>Cyanobacteriota</taxon>
        <taxon>Cyanophyceae</taxon>
        <taxon>Oscillatoriophycideae</taxon>
        <taxon>Oscillatoriales</taxon>
        <taxon>Microcoleaceae</taxon>
        <taxon>Lyngbya</taxon>
    </lineage>
</organism>
<dbReference type="InterPro" id="IPR016047">
    <property type="entry name" value="M23ase_b-sheet_dom"/>
</dbReference>
<dbReference type="Gene3D" id="2.70.70.10">
    <property type="entry name" value="Glucose Permease (Domain IIA)"/>
    <property type="match status" value="1"/>
</dbReference>
<dbReference type="InterPro" id="IPR028994">
    <property type="entry name" value="Integrin_alpha_N"/>
</dbReference>
<dbReference type="PATRIC" id="fig|1348334.3.peg.3124"/>
<dbReference type="RefSeq" id="WP_023066962.1">
    <property type="nucleotide sequence ID" value="NZ_AUZM01000030.1"/>
</dbReference>
<protein>
    <submittedName>
        <fullName evidence="3">Peptidase M23 family protein</fullName>
    </submittedName>
</protein>
<reference evidence="3 4" key="1">
    <citation type="journal article" date="2013" name="Front. Microbiol.">
        <title>Comparative genomic analyses of the cyanobacterium, Lyngbya aestuarii BL J, a powerful hydrogen producer.</title>
        <authorList>
            <person name="Kothari A."/>
            <person name="Vaughn M."/>
            <person name="Garcia-Pichel F."/>
        </authorList>
    </citation>
    <scope>NUCLEOTIDE SEQUENCE [LARGE SCALE GENOMIC DNA]</scope>
    <source>
        <strain evidence="3 4">BL J</strain>
    </source>
</reference>
<evidence type="ECO:0000256" key="1">
    <source>
        <dbReference type="ARBA" id="ARBA00022729"/>
    </source>
</evidence>
<dbReference type="AlphaFoldDB" id="U7QI74"/>
<dbReference type="Gene3D" id="2.40.128.340">
    <property type="match status" value="1"/>
</dbReference>
<dbReference type="Proteomes" id="UP000017127">
    <property type="component" value="Unassembled WGS sequence"/>
</dbReference>
<dbReference type="PANTHER" id="PTHR21666">
    <property type="entry name" value="PEPTIDASE-RELATED"/>
    <property type="match status" value="1"/>
</dbReference>
<dbReference type="Pfam" id="PF01551">
    <property type="entry name" value="Peptidase_M23"/>
    <property type="match status" value="1"/>
</dbReference>
<name>U7QI74_9CYAN</name>
<evidence type="ECO:0000313" key="4">
    <source>
        <dbReference type="Proteomes" id="UP000017127"/>
    </source>
</evidence>
<evidence type="ECO:0000259" key="2">
    <source>
        <dbReference type="Pfam" id="PF01551"/>
    </source>
</evidence>
<dbReference type="Pfam" id="PF13517">
    <property type="entry name" value="FG-GAP_3"/>
    <property type="match status" value="1"/>
</dbReference>
<gene>
    <name evidence="3" type="ORF">M595_3227</name>
</gene>
<dbReference type="InterPro" id="IPR013517">
    <property type="entry name" value="FG-GAP"/>
</dbReference>
<dbReference type="EMBL" id="AUZM01000030">
    <property type="protein sequence ID" value="ERT06785.1"/>
    <property type="molecule type" value="Genomic_DNA"/>
</dbReference>
<evidence type="ECO:0000313" key="3">
    <source>
        <dbReference type="EMBL" id="ERT06785.1"/>
    </source>
</evidence>
<proteinExistence type="predicted"/>
<dbReference type="OrthoDB" id="507840at2"/>
<sequence length="580" mass="61385">MSASNLFNTGEEFFELLPLGNSNQLNWGSSSIESQFNGYSAPPNPPEEPDQIHNIAVPNPADFLIGNHTADNFENISDLPTLGDTALNGVEGDILRVQEALIDNPSYDSLISSSPGFTQQRGGWTDNNTYPRVSGDVNGDGNDDIVGFGSSKVYVSFGKEDGTFDPPVDLSPGPGYTTNVGGWTDNNTYPRLLGDVNGDGKDDIVGFGSSKVYVSFSNDNGIFSESVSSIPSSTNGFTVNVGGWTDNNTYPRVLGDVNGDGLDDIVGFGSTNVFVSLSKGDGNFDPPVAHQPGLTPNLGGWTDNNTYPRMLGDVNGDGLDDIIGFGSTNVFVSLSKGDGTFDPPVAHQPGLTPNLGGWTDNNTYPRMLGDVNGDGLDDIIGFGSTNVFVSLSKGDGTFDPPVAHQPGLTPNLGGWTDNNTYPRMLGDVDGNGTDDLIGFGSSDVFVSLSENSVTLPPPPPVWENPLVSGSYTVSQEFYPDHGGIDLAAPIGTPIEAAKNGNVLFVGTDQFGGKYIDIDHGNGLKTRYLHLSTFAVSVGTQVNDDTKIGEVGNTGLSTGPHLHFEVWENGVRQNPRNYINF</sequence>
<dbReference type="SUPFAM" id="SSF51261">
    <property type="entry name" value="Duplicated hybrid motif"/>
    <property type="match status" value="1"/>
</dbReference>
<dbReference type="InterPro" id="IPR011055">
    <property type="entry name" value="Dup_hybrid_motif"/>
</dbReference>
<comment type="caution">
    <text evidence="3">The sequence shown here is derived from an EMBL/GenBank/DDBJ whole genome shotgun (WGS) entry which is preliminary data.</text>
</comment>
<dbReference type="InterPro" id="IPR050570">
    <property type="entry name" value="Cell_wall_metabolism_enzyme"/>
</dbReference>
<dbReference type="PANTHER" id="PTHR21666:SF270">
    <property type="entry name" value="MUREIN HYDROLASE ACTIVATOR ENVC"/>
    <property type="match status" value="1"/>
</dbReference>
<dbReference type="CDD" id="cd12797">
    <property type="entry name" value="M23_peptidase"/>
    <property type="match status" value="1"/>
</dbReference>